<comment type="caution">
    <text evidence="1">The sequence shown here is derived from an EMBL/GenBank/DDBJ whole genome shotgun (WGS) entry which is preliminary data.</text>
</comment>
<sequence length="163" mass="17965">MEKTTICSVKASGSSCFRLHSQLTSNTKDVEDRLALLPRPILNPGVLSGKTRRREVARPETVLVIMLTMIFFACAGKEKLFPLSPDMRLENGFVNTAHAHSVDDLAAAGHENGRLGLPTCRLLRSRTRRPMWSTLTSRPVTTGKSSVFAAPLPVTCHPRRLDT</sequence>
<gene>
    <name evidence="1" type="ORF">C0Q70_02653</name>
</gene>
<organism evidence="1 2">
    <name type="scientific">Pomacea canaliculata</name>
    <name type="common">Golden apple snail</name>
    <dbReference type="NCBI Taxonomy" id="400727"/>
    <lineage>
        <taxon>Eukaryota</taxon>
        <taxon>Metazoa</taxon>
        <taxon>Spiralia</taxon>
        <taxon>Lophotrochozoa</taxon>
        <taxon>Mollusca</taxon>
        <taxon>Gastropoda</taxon>
        <taxon>Caenogastropoda</taxon>
        <taxon>Architaenioglossa</taxon>
        <taxon>Ampullarioidea</taxon>
        <taxon>Ampullariidae</taxon>
        <taxon>Pomacea</taxon>
    </lineage>
</organism>
<evidence type="ECO:0000313" key="1">
    <source>
        <dbReference type="EMBL" id="PVD35690.1"/>
    </source>
</evidence>
<protein>
    <submittedName>
        <fullName evidence="1">Uncharacterized protein</fullName>
    </submittedName>
</protein>
<dbReference type="EMBL" id="PZQS01000002">
    <property type="protein sequence ID" value="PVD35690.1"/>
    <property type="molecule type" value="Genomic_DNA"/>
</dbReference>
<name>A0A2T7PQM2_POMCA</name>
<keyword evidence="2" id="KW-1185">Reference proteome</keyword>
<dbReference type="Proteomes" id="UP000245119">
    <property type="component" value="Linkage Group LG2"/>
</dbReference>
<accession>A0A2T7PQM2</accession>
<proteinExistence type="predicted"/>
<reference evidence="1 2" key="1">
    <citation type="submission" date="2018-04" db="EMBL/GenBank/DDBJ databases">
        <title>The genome of golden apple snail Pomacea canaliculata provides insight into stress tolerance and invasive adaptation.</title>
        <authorList>
            <person name="Liu C."/>
            <person name="Liu B."/>
            <person name="Ren Y."/>
            <person name="Zhang Y."/>
            <person name="Wang H."/>
            <person name="Li S."/>
            <person name="Jiang F."/>
            <person name="Yin L."/>
            <person name="Zhang G."/>
            <person name="Qian W."/>
            <person name="Fan W."/>
        </authorList>
    </citation>
    <scope>NUCLEOTIDE SEQUENCE [LARGE SCALE GENOMIC DNA]</scope>
    <source>
        <strain evidence="1">SZHN2017</strain>
        <tissue evidence="1">Muscle</tissue>
    </source>
</reference>
<evidence type="ECO:0000313" key="2">
    <source>
        <dbReference type="Proteomes" id="UP000245119"/>
    </source>
</evidence>
<dbReference type="AlphaFoldDB" id="A0A2T7PQM2"/>